<evidence type="ECO:0000256" key="4">
    <source>
        <dbReference type="ARBA" id="ARBA00023180"/>
    </source>
</evidence>
<dbReference type="InterPro" id="IPR025887">
    <property type="entry name" value="Glyco_hydro_31_N_dom"/>
</dbReference>
<gene>
    <name evidence="8" type="ORF">CMU_043240</name>
</gene>
<dbReference type="Pfam" id="PF01055">
    <property type="entry name" value="Glyco_hydro_31_2nd"/>
    <property type="match status" value="1"/>
</dbReference>
<dbReference type="eggNOG" id="KOG1066">
    <property type="taxonomic scope" value="Eukaryota"/>
</dbReference>
<evidence type="ECO:0000256" key="3">
    <source>
        <dbReference type="ARBA" id="ARBA00022801"/>
    </source>
</evidence>
<comment type="similarity">
    <text evidence="1">Belongs to the glycosyl hydrolase 31 family.</text>
</comment>
<accession>B6AAK9</accession>
<dbReference type="GeneID" id="6994661"/>
<keyword evidence="2" id="KW-0732">Signal</keyword>
<evidence type="ECO:0000259" key="7">
    <source>
        <dbReference type="Pfam" id="PF13802"/>
    </source>
</evidence>
<dbReference type="InterPro" id="IPR017853">
    <property type="entry name" value="GH"/>
</dbReference>
<dbReference type="GO" id="GO:0005975">
    <property type="term" value="P:carbohydrate metabolic process"/>
    <property type="evidence" value="ECO:0007669"/>
    <property type="project" value="InterPro"/>
</dbReference>
<evidence type="ECO:0000313" key="8">
    <source>
        <dbReference type="EMBL" id="EEA05250.1"/>
    </source>
</evidence>
<feature type="domain" description="Glycoside hydrolase family 31 N-terminal" evidence="7">
    <location>
        <begin position="194"/>
        <end position="425"/>
    </location>
</feature>
<dbReference type="GO" id="GO:0006491">
    <property type="term" value="P:N-glycan processing"/>
    <property type="evidence" value="ECO:0007669"/>
    <property type="project" value="TreeGrafter"/>
</dbReference>
<evidence type="ECO:0000256" key="5">
    <source>
        <dbReference type="ARBA" id="ARBA00023295"/>
    </source>
</evidence>
<evidence type="ECO:0000256" key="2">
    <source>
        <dbReference type="ARBA" id="ARBA00022729"/>
    </source>
</evidence>
<evidence type="ECO:0000313" key="9">
    <source>
        <dbReference type="Proteomes" id="UP000001460"/>
    </source>
</evidence>
<dbReference type="OrthoDB" id="440381at2759"/>
<dbReference type="InterPro" id="IPR000322">
    <property type="entry name" value="Glyco_hydro_31_TIM"/>
</dbReference>
<dbReference type="SUPFAM" id="SSF51445">
    <property type="entry name" value="(Trans)glycosidases"/>
    <property type="match status" value="2"/>
</dbReference>
<dbReference type="RefSeq" id="XP_002139599.1">
    <property type="nucleotide sequence ID" value="XM_002139563.1"/>
</dbReference>
<feature type="domain" description="Glycoside hydrolase family 31 TIM barrel" evidence="6">
    <location>
        <begin position="481"/>
        <end position="901"/>
    </location>
</feature>
<dbReference type="OMA" id="HEEDIWE"/>
<keyword evidence="4" id="KW-0325">Glycoprotein</keyword>
<dbReference type="EMBL" id="DS989726">
    <property type="protein sequence ID" value="EEA05250.1"/>
    <property type="molecule type" value="Genomic_DNA"/>
</dbReference>
<dbReference type="VEuPathDB" id="CryptoDB:CMU_043240"/>
<dbReference type="Gene3D" id="3.20.20.80">
    <property type="entry name" value="Glycosidases"/>
    <property type="match status" value="2"/>
</dbReference>
<keyword evidence="5 8" id="KW-0326">Glycosidase</keyword>
<dbReference type="GO" id="GO:0033919">
    <property type="term" value="F:glucan 1,3-alpha-glucosidase activity"/>
    <property type="evidence" value="ECO:0007669"/>
    <property type="project" value="UniProtKB-EC"/>
</dbReference>
<proteinExistence type="inferred from homology"/>
<protein>
    <submittedName>
        <fullName evidence="8">Glycosyl hydrolases family 31 protein</fullName>
        <ecNumber evidence="8">3.2.1.84</ecNumber>
    </submittedName>
</protein>
<evidence type="ECO:0000259" key="6">
    <source>
        <dbReference type="Pfam" id="PF01055"/>
    </source>
</evidence>
<dbReference type="Pfam" id="PF13802">
    <property type="entry name" value="Gal_mutarotas_2"/>
    <property type="match status" value="1"/>
</dbReference>
<dbReference type="PANTHER" id="PTHR22762">
    <property type="entry name" value="ALPHA-GLUCOSIDASE"/>
    <property type="match status" value="1"/>
</dbReference>
<evidence type="ECO:0000256" key="1">
    <source>
        <dbReference type="ARBA" id="ARBA00007806"/>
    </source>
</evidence>
<reference evidence="8" key="1">
    <citation type="submission" date="2008-06" db="EMBL/GenBank/DDBJ databases">
        <authorList>
            <person name="Lorenzi H."/>
            <person name="Inman J."/>
            <person name="Miller J."/>
            <person name="Schobel S."/>
            <person name="Amedeo P."/>
            <person name="Caler E.V."/>
            <person name="da Silva J."/>
        </authorList>
    </citation>
    <scope>NUCLEOTIDE SEQUENCE [LARGE SCALE GENOMIC DNA]</scope>
    <source>
        <strain evidence="8">RN66</strain>
    </source>
</reference>
<dbReference type="AlphaFoldDB" id="B6AAK9"/>
<dbReference type="Gene3D" id="2.60.40.4040">
    <property type="match status" value="1"/>
</dbReference>
<dbReference type="CDD" id="cd14752">
    <property type="entry name" value="GH31_N"/>
    <property type="match status" value="1"/>
</dbReference>
<keyword evidence="9" id="KW-1185">Reference proteome</keyword>
<dbReference type="PANTHER" id="PTHR22762:SF54">
    <property type="entry name" value="BCDNA.GH04962"/>
    <property type="match status" value="1"/>
</dbReference>
<sequence length="1234" mass="146688">MYVKGICIPNIISNIVFSISYIARFIIGTVTSFKNKSIFRTEKSSPFIIRYKKFCKYIKYRTLSPWHVKPGSVRIHSHIGINNNNDDLNNIENSTLSLLIYNPLSPEIVPLKVLVNAYSFGCIRLKIDEIEPLINFKRFKFETNEVIMDSLLDNFLINNNNDVELDINDMKGIVKLSYTIDEYSEKLYNQHNNTYKFKSTENKFTIIINFSPFSIETFFNNENIHSINYNGHFNFERVRPLMKIDKKEDSIHNNKITNNMKIDEIFKFIQIKERNNNFIYNLLGIIIKYFGYDFNILNIKNDSIREYRFSNQIIDAYSIYNNNGWFDIFDGYPDYKVYGPTAVGTDIRFHLTHNIYGGAERSTNINLDEYEDSYRFYNLDVFTYEYNKPNSLYGNIPILIGVYNNEYNENCRISGILWNNPSDTFMSIRRGRLSKISSKTQNELYTDSWWISETGIMDILLWMSDSIKNFYFIYHMITGFPMMTPRFALGKHQSRWNYFTQEEVLELSQLFNQFKIPMDAIWLDIEHLDKRQCFTWNKTKFPDIELMLNKLDDQNRTLVIIADPHIKIQDLLESEENEYFVYNILENIQDTHELEFDTCYKKLYNISKLSNWVRVYNNEQWKDFIGLCWPGKVKYPDFLNPYVLDIYSKFYIHKYYSKGLNLEFWIDMNEPSVFSSPELTLPKYSFHYKNIEHRQVHNIYGLNHLKSTFRGILTANLKLTTSRCNNEDYKKLEIDYLKEERELNNIFNKDFKYEKNYSDLILKFQIIHEEDIWEICDLYDIQRPYILTRSFYIGSHRFGYVWTGDNESSWKSYQAVIPMNLINSICGISYTGSDVGGFYGHPCSCLFIYWHKLAIWFPFYRSHSHIDSPRREPWAYNDEVLEIVRQQILLRYELISFWYTAASIYSFKGQPIITPVFWLAKSIGQIDEIQRKKIENSSFIVSDVFLISIYSDSSFKKCRCSEDHIIQPIYLPLITEDTIWYEFKKLKYHIVQSNKHFVDYSYKLEDYTPCFVKQSSIITLQKDLVHSSKLQNKFPIQIEIFLPIYQDSPIISTGKSYLDDGQSYNYLKGEFLCINWKVKKVTEFSELCNLSNSHQYSKGSSLEDEFEHSKTQNIYEFSGEYESINLINSKKKQFQVINSDLEVIKNKWSSRMDLNINTIIINGLKEQPKNVYFFKDKTKKYLEFTIEKIVPDTNSEFGIYRKLESLFQLVIHSADIKIDNLDWNLIIETQNTNT</sequence>
<dbReference type="Proteomes" id="UP000001460">
    <property type="component" value="Unassembled WGS sequence"/>
</dbReference>
<dbReference type="Gene3D" id="2.60.40.1760">
    <property type="entry name" value="glycosyl hydrolase (family 31)"/>
    <property type="match status" value="1"/>
</dbReference>
<dbReference type="STRING" id="441375.B6AAK9"/>
<keyword evidence="3 8" id="KW-0378">Hydrolase</keyword>
<name>B6AAK9_CRYMR</name>
<organism evidence="8 9">
    <name type="scientific">Cryptosporidium muris (strain RN66)</name>
    <dbReference type="NCBI Taxonomy" id="441375"/>
    <lineage>
        <taxon>Eukaryota</taxon>
        <taxon>Sar</taxon>
        <taxon>Alveolata</taxon>
        <taxon>Apicomplexa</taxon>
        <taxon>Conoidasida</taxon>
        <taxon>Coccidia</taxon>
        <taxon>Eucoccidiorida</taxon>
        <taxon>Eimeriorina</taxon>
        <taxon>Cryptosporidiidae</taxon>
        <taxon>Cryptosporidium</taxon>
    </lineage>
</organism>
<dbReference type="EC" id="3.2.1.84" evidence="8"/>